<comment type="caution">
    <text evidence="1">The sequence shown here is derived from an EMBL/GenBank/DDBJ whole genome shotgun (WGS) entry which is preliminary data.</text>
</comment>
<sequence length="72" mass="8120">MAYITTRPTQGFSNPLRGIGQRIANGFRAVIVANSRVAQVEALNAKSDEQLAQMGLRREDIVRHVFRDTMYL</sequence>
<proteinExistence type="predicted"/>
<organism evidence="1">
    <name type="scientific">marine sediment metagenome</name>
    <dbReference type="NCBI Taxonomy" id="412755"/>
    <lineage>
        <taxon>unclassified sequences</taxon>
        <taxon>metagenomes</taxon>
        <taxon>ecological metagenomes</taxon>
    </lineage>
</organism>
<evidence type="ECO:0000313" key="1">
    <source>
        <dbReference type="EMBL" id="KKL17605.1"/>
    </source>
</evidence>
<accession>A0A0F9B7H5</accession>
<protein>
    <recommendedName>
        <fullName evidence="2">DUF1127 domain-containing protein</fullName>
    </recommendedName>
</protein>
<evidence type="ECO:0008006" key="2">
    <source>
        <dbReference type="Google" id="ProtNLM"/>
    </source>
</evidence>
<reference evidence="1" key="1">
    <citation type="journal article" date="2015" name="Nature">
        <title>Complex archaea that bridge the gap between prokaryotes and eukaryotes.</title>
        <authorList>
            <person name="Spang A."/>
            <person name="Saw J.H."/>
            <person name="Jorgensen S.L."/>
            <person name="Zaremba-Niedzwiedzka K."/>
            <person name="Martijn J."/>
            <person name="Lind A.E."/>
            <person name="van Eijk R."/>
            <person name="Schleper C."/>
            <person name="Guy L."/>
            <person name="Ettema T.J."/>
        </authorList>
    </citation>
    <scope>NUCLEOTIDE SEQUENCE</scope>
</reference>
<gene>
    <name evidence="1" type="ORF">LCGC14_2483900</name>
</gene>
<dbReference type="EMBL" id="LAZR01039195">
    <property type="protein sequence ID" value="KKL17605.1"/>
    <property type="molecule type" value="Genomic_DNA"/>
</dbReference>
<dbReference type="AlphaFoldDB" id="A0A0F9B7H5"/>
<name>A0A0F9B7H5_9ZZZZ</name>